<accession>A0A381WDL7</accession>
<dbReference type="GO" id="GO:0051539">
    <property type="term" value="F:4 iron, 4 sulfur cluster binding"/>
    <property type="evidence" value="ECO:0007669"/>
    <property type="project" value="UniProtKB-KW"/>
</dbReference>
<dbReference type="Gene3D" id="3.40.50.12160">
    <property type="entry name" value="Methylthiotransferase, N-terminal domain"/>
    <property type="match status" value="1"/>
</dbReference>
<dbReference type="GO" id="GO:0035596">
    <property type="term" value="F:methylthiotransferase activity"/>
    <property type="evidence" value="ECO:0007669"/>
    <property type="project" value="InterPro"/>
</dbReference>
<dbReference type="InterPro" id="IPR013848">
    <property type="entry name" value="Methylthiotransferase_N"/>
</dbReference>
<evidence type="ECO:0000259" key="1">
    <source>
        <dbReference type="PROSITE" id="PS51449"/>
    </source>
</evidence>
<name>A0A381WDL7_9ZZZZ</name>
<feature type="domain" description="MTTase N-terminal" evidence="1">
    <location>
        <begin position="4"/>
        <end position="40"/>
    </location>
</feature>
<evidence type="ECO:0000313" key="2">
    <source>
        <dbReference type="EMBL" id="SVA50609.1"/>
    </source>
</evidence>
<sequence>MKSPKVAIHTHGCKLNQADSQSLAQKFQQAGFTVVRAAAQ</sequence>
<dbReference type="Pfam" id="PF00919">
    <property type="entry name" value="UPF0004"/>
    <property type="match status" value="1"/>
</dbReference>
<dbReference type="InterPro" id="IPR038135">
    <property type="entry name" value="Methylthiotransferase_N_sf"/>
</dbReference>
<feature type="non-terminal residue" evidence="2">
    <location>
        <position position="40"/>
    </location>
</feature>
<organism evidence="2">
    <name type="scientific">marine metagenome</name>
    <dbReference type="NCBI Taxonomy" id="408172"/>
    <lineage>
        <taxon>unclassified sequences</taxon>
        <taxon>metagenomes</taxon>
        <taxon>ecological metagenomes</taxon>
    </lineage>
</organism>
<proteinExistence type="predicted"/>
<dbReference type="GO" id="GO:0046872">
    <property type="term" value="F:metal ion binding"/>
    <property type="evidence" value="ECO:0007669"/>
    <property type="project" value="UniProtKB-KW"/>
</dbReference>
<dbReference type="EMBL" id="UINC01011470">
    <property type="protein sequence ID" value="SVA50609.1"/>
    <property type="molecule type" value="Genomic_DNA"/>
</dbReference>
<dbReference type="AlphaFoldDB" id="A0A381WDL7"/>
<gene>
    <name evidence="2" type="ORF">METZ01_LOCUS103463</name>
</gene>
<dbReference type="PROSITE" id="PS51449">
    <property type="entry name" value="MTTASE_N"/>
    <property type="match status" value="1"/>
</dbReference>
<reference evidence="2" key="1">
    <citation type="submission" date="2018-05" db="EMBL/GenBank/DDBJ databases">
        <authorList>
            <person name="Lanie J.A."/>
            <person name="Ng W.-L."/>
            <person name="Kazmierczak K.M."/>
            <person name="Andrzejewski T.M."/>
            <person name="Davidsen T.M."/>
            <person name="Wayne K.J."/>
            <person name="Tettelin H."/>
            <person name="Glass J.I."/>
            <person name="Rusch D."/>
            <person name="Podicherti R."/>
            <person name="Tsui H.-C.T."/>
            <person name="Winkler M.E."/>
        </authorList>
    </citation>
    <scope>NUCLEOTIDE SEQUENCE</scope>
</reference>
<protein>
    <recommendedName>
        <fullName evidence="1">MTTase N-terminal domain-containing protein</fullName>
    </recommendedName>
</protein>